<organism evidence="1 2">
    <name type="scientific">Candidatus Falkowbacteria bacterium CG10_big_fil_rev_8_21_14_0_10_39_11</name>
    <dbReference type="NCBI Taxonomy" id="1974565"/>
    <lineage>
        <taxon>Bacteria</taxon>
        <taxon>Candidatus Falkowiibacteriota</taxon>
    </lineage>
</organism>
<dbReference type="EMBL" id="PFAP01000004">
    <property type="protein sequence ID" value="PIR94508.1"/>
    <property type="molecule type" value="Genomic_DNA"/>
</dbReference>
<name>A0A2H0V609_9BACT</name>
<dbReference type="Proteomes" id="UP000229901">
    <property type="component" value="Unassembled WGS sequence"/>
</dbReference>
<reference evidence="2" key="1">
    <citation type="submission" date="2017-09" db="EMBL/GenBank/DDBJ databases">
        <title>Depth-based differentiation of microbial function through sediment-hosted aquifers and enrichment of novel symbionts in the deep terrestrial subsurface.</title>
        <authorList>
            <person name="Probst A.J."/>
            <person name="Ladd B."/>
            <person name="Jarett J.K."/>
            <person name="Geller-Mcgrath D.E."/>
            <person name="Sieber C.M.K."/>
            <person name="Emerson J.B."/>
            <person name="Anantharaman K."/>
            <person name="Thomas B.C."/>
            <person name="Malmstrom R."/>
            <person name="Stieglmeier M."/>
            <person name="Klingl A."/>
            <person name="Woyke T."/>
            <person name="Ryan C.M."/>
            <person name="Banfield J.F."/>
        </authorList>
    </citation>
    <scope>NUCLEOTIDE SEQUENCE [LARGE SCALE GENOMIC DNA]</scope>
</reference>
<evidence type="ECO:0000313" key="2">
    <source>
        <dbReference type="Proteomes" id="UP000229901"/>
    </source>
</evidence>
<proteinExistence type="predicted"/>
<accession>A0A2H0V609</accession>
<dbReference type="AlphaFoldDB" id="A0A2H0V609"/>
<comment type="caution">
    <text evidence="1">The sequence shown here is derived from an EMBL/GenBank/DDBJ whole genome shotgun (WGS) entry which is preliminary data.</text>
</comment>
<evidence type="ECO:0000313" key="1">
    <source>
        <dbReference type="EMBL" id="PIR94508.1"/>
    </source>
</evidence>
<sequence length="106" mass="11704">MQSLNSFPKDERGIYQIQNTFCLKLNPAKKSMCANSARLVDLTTYKVVAESAVKSYGFAGQSSLETIDHSDILFLQRLADDNNAKVQIFIRGAWIDLPSKTTGGVC</sequence>
<gene>
    <name evidence="1" type="ORF">COT97_01010</name>
</gene>
<protein>
    <submittedName>
        <fullName evidence="1">Uncharacterized protein</fullName>
    </submittedName>
</protein>